<keyword evidence="7" id="KW-1185">Reference proteome</keyword>
<dbReference type="SUPFAM" id="SSF53822">
    <property type="entry name" value="Periplasmic binding protein-like I"/>
    <property type="match status" value="1"/>
</dbReference>
<evidence type="ECO:0000313" key="7">
    <source>
        <dbReference type="Proteomes" id="UP001550739"/>
    </source>
</evidence>
<accession>A0ABV2ZEA8</accession>
<dbReference type="EMBL" id="JBEZVE010000003">
    <property type="protein sequence ID" value="MEU3780465.1"/>
    <property type="molecule type" value="Genomic_DNA"/>
</dbReference>
<feature type="compositionally biased region" description="Polar residues" evidence="4">
    <location>
        <begin position="379"/>
        <end position="389"/>
    </location>
</feature>
<dbReference type="InterPro" id="IPR028082">
    <property type="entry name" value="Peripla_BP_I"/>
</dbReference>
<feature type="domain" description="HTH lacI-type" evidence="5">
    <location>
        <begin position="39"/>
        <end position="93"/>
    </location>
</feature>
<feature type="region of interest" description="Disordered" evidence="4">
    <location>
        <begin position="364"/>
        <end position="403"/>
    </location>
</feature>
<keyword evidence="2 6" id="KW-0238">DNA-binding</keyword>
<dbReference type="Proteomes" id="UP001550739">
    <property type="component" value="Unassembled WGS sequence"/>
</dbReference>
<proteinExistence type="predicted"/>
<dbReference type="PROSITE" id="PS00356">
    <property type="entry name" value="HTH_LACI_1"/>
    <property type="match status" value="1"/>
</dbReference>
<dbReference type="RefSeq" id="WP_334577283.1">
    <property type="nucleotide sequence ID" value="NZ_JBEZVE010000003.1"/>
</dbReference>
<dbReference type="Gene3D" id="1.10.260.40">
    <property type="entry name" value="lambda repressor-like DNA-binding domains"/>
    <property type="match status" value="1"/>
</dbReference>
<dbReference type="PANTHER" id="PTHR30146">
    <property type="entry name" value="LACI-RELATED TRANSCRIPTIONAL REPRESSOR"/>
    <property type="match status" value="1"/>
</dbReference>
<feature type="compositionally biased region" description="Basic and acidic residues" evidence="4">
    <location>
        <begin position="390"/>
        <end position="403"/>
    </location>
</feature>
<organism evidence="6 7">
    <name type="scientific">Streptomyces sp. 900129855</name>
    <dbReference type="NCBI Taxonomy" id="3155129"/>
    <lineage>
        <taxon>Bacteria</taxon>
        <taxon>Bacillati</taxon>
        <taxon>Actinomycetota</taxon>
        <taxon>Actinomycetes</taxon>
        <taxon>Kitasatosporales</taxon>
        <taxon>Streptomycetaceae</taxon>
        <taxon>Streptomyces</taxon>
    </lineage>
</organism>
<evidence type="ECO:0000256" key="1">
    <source>
        <dbReference type="ARBA" id="ARBA00023015"/>
    </source>
</evidence>
<dbReference type="GO" id="GO:0003677">
    <property type="term" value="F:DNA binding"/>
    <property type="evidence" value="ECO:0007669"/>
    <property type="project" value="UniProtKB-KW"/>
</dbReference>
<evidence type="ECO:0000256" key="3">
    <source>
        <dbReference type="ARBA" id="ARBA00023163"/>
    </source>
</evidence>
<dbReference type="CDD" id="cd01574">
    <property type="entry name" value="PBP1_LacI"/>
    <property type="match status" value="1"/>
</dbReference>
<protein>
    <submittedName>
        <fullName evidence="6">LacI family DNA-binding transcriptional regulator</fullName>
    </submittedName>
</protein>
<dbReference type="SMART" id="SM00354">
    <property type="entry name" value="HTH_LACI"/>
    <property type="match status" value="1"/>
</dbReference>
<dbReference type="Gene3D" id="3.40.50.2300">
    <property type="match status" value="2"/>
</dbReference>
<gene>
    <name evidence="6" type="ORF">AB0E89_07705</name>
</gene>
<dbReference type="InterPro" id="IPR000843">
    <property type="entry name" value="HTH_LacI"/>
</dbReference>
<evidence type="ECO:0000256" key="4">
    <source>
        <dbReference type="SAM" id="MobiDB-lite"/>
    </source>
</evidence>
<keyword evidence="3" id="KW-0804">Transcription</keyword>
<dbReference type="InterPro" id="IPR046335">
    <property type="entry name" value="LacI/GalR-like_sensor"/>
</dbReference>
<evidence type="ECO:0000259" key="5">
    <source>
        <dbReference type="PROSITE" id="PS50932"/>
    </source>
</evidence>
<evidence type="ECO:0000256" key="2">
    <source>
        <dbReference type="ARBA" id="ARBA00023125"/>
    </source>
</evidence>
<dbReference type="PROSITE" id="PS50932">
    <property type="entry name" value="HTH_LACI_2"/>
    <property type="match status" value="1"/>
</dbReference>
<dbReference type="PANTHER" id="PTHR30146:SF153">
    <property type="entry name" value="LACTOSE OPERON REPRESSOR"/>
    <property type="match status" value="1"/>
</dbReference>
<reference evidence="6 7" key="1">
    <citation type="submission" date="2024-06" db="EMBL/GenBank/DDBJ databases">
        <title>The Natural Products Discovery Center: Release of the First 8490 Sequenced Strains for Exploring Actinobacteria Biosynthetic Diversity.</title>
        <authorList>
            <person name="Kalkreuter E."/>
            <person name="Kautsar S.A."/>
            <person name="Yang D."/>
            <person name="Bader C.D."/>
            <person name="Teijaro C.N."/>
            <person name="Fluegel L."/>
            <person name="Davis C.M."/>
            <person name="Simpson J.R."/>
            <person name="Lauterbach L."/>
            <person name="Steele A.D."/>
            <person name="Gui C."/>
            <person name="Meng S."/>
            <person name="Li G."/>
            <person name="Viehrig K."/>
            <person name="Ye F."/>
            <person name="Su P."/>
            <person name="Kiefer A.F."/>
            <person name="Nichols A."/>
            <person name="Cepeda A.J."/>
            <person name="Yan W."/>
            <person name="Fan B."/>
            <person name="Jiang Y."/>
            <person name="Adhikari A."/>
            <person name="Zheng C.-J."/>
            <person name="Schuster L."/>
            <person name="Cowan T.M."/>
            <person name="Smanski M.J."/>
            <person name="Chevrette M.G."/>
            <person name="De Carvalho L.P.S."/>
            <person name="Shen B."/>
        </authorList>
    </citation>
    <scope>NUCLEOTIDE SEQUENCE [LARGE SCALE GENOMIC DNA]</scope>
    <source>
        <strain evidence="6 7">NPDC033843</strain>
    </source>
</reference>
<comment type="caution">
    <text evidence="6">The sequence shown here is derived from an EMBL/GenBank/DDBJ whole genome shotgun (WGS) entry which is preliminary data.</text>
</comment>
<feature type="region of interest" description="Disordered" evidence="4">
    <location>
        <begin position="1"/>
        <end position="38"/>
    </location>
</feature>
<dbReference type="SUPFAM" id="SSF47413">
    <property type="entry name" value="lambda repressor-like DNA-binding domains"/>
    <property type="match status" value="1"/>
</dbReference>
<dbReference type="Pfam" id="PF00356">
    <property type="entry name" value="LacI"/>
    <property type="match status" value="1"/>
</dbReference>
<name>A0ABV2ZEA8_9ACTN</name>
<dbReference type="InterPro" id="IPR010982">
    <property type="entry name" value="Lambda_DNA-bd_dom_sf"/>
</dbReference>
<dbReference type="CDD" id="cd01392">
    <property type="entry name" value="HTH_LacI"/>
    <property type="match status" value="1"/>
</dbReference>
<sequence length="403" mass="42184">MTPTAADGPATDGPVTDGQATDGPATKGRSRRNFAGARPVMDDVAKLAGVSKQTVSRVLNDNPAVRAETREAVQAAMRTLGYRPSSSARSLASGRTRMLGVISFDAARYGPASTLTAINAAAQEAGYLVSSIALDTADKDTVVRAADRLSAEGADGVIAIAPQLWVARALAEAHLDTPLVVMDNDLGDGTPMVTSDARTGARKATQHLLSLGHPTVHHLAGPTGWTSADRRAESWRATLQAAGAEIPTPLFGDWSADSGYDLGRNLAKDATLTAVFVSNDQMALGVLRALHEAGRRVPEDVSVVGYDDIPEAAHFLPPLTTIRTDFKDIGTISLHTLLNHIDTLSPPAPPLTLVPVTLHIRHSTAPHPAARTGEAAAGTPSQALSSGRRPSSDTADRRHSKDN</sequence>
<keyword evidence="1" id="KW-0805">Transcription regulation</keyword>
<dbReference type="Pfam" id="PF13377">
    <property type="entry name" value="Peripla_BP_3"/>
    <property type="match status" value="1"/>
</dbReference>
<evidence type="ECO:0000313" key="6">
    <source>
        <dbReference type="EMBL" id="MEU3780465.1"/>
    </source>
</evidence>